<dbReference type="PANTHER" id="PTHR42974">
    <property type="entry name" value="GLUTAMINE SYNTHETASE"/>
    <property type="match status" value="1"/>
</dbReference>
<evidence type="ECO:0000313" key="6">
    <source>
        <dbReference type="Proteomes" id="UP000270291"/>
    </source>
</evidence>
<evidence type="ECO:0000313" key="5">
    <source>
        <dbReference type="EMBL" id="RSK44667.1"/>
    </source>
</evidence>
<comment type="caution">
    <text evidence="5">The sequence shown here is derived from an EMBL/GenBank/DDBJ whole genome shotgun (WGS) entry which is preliminary data.</text>
</comment>
<dbReference type="InterPro" id="IPR008146">
    <property type="entry name" value="Gln_synth_cat_dom"/>
</dbReference>
<dbReference type="InterPro" id="IPR008147">
    <property type="entry name" value="Gln_synt_N"/>
</dbReference>
<dbReference type="AlphaFoldDB" id="A0A428KDX8"/>
<dbReference type="OrthoDB" id="9807095at2"/>
<reference evidence="5 6" key="1">
    <citation type="submission" date="2018-12" db="EMBL/GenBank/DDBJ databases">
        <authorList>
            <person name="Feng G."/>
            <person name="Zhu H."/>
        </authorList>
    </citation>
    <scope>NUCLEOTIDE SEQUENCE [LARGE SCALE GENOMIC DNA]</scope>
    <source>
        <strain evidence="5 6">LMG 26000</strain>
    </source>
</reference>
<evidence type="ECO:0000259" key="4">
    <source>
        <dbReference type="PROSITE" id="PS51987"/>
    </source>
</evidence>
<protein>
    <submittedName>
        <fullName evidence="5">Glutamine synthetase type III</fullName>
    </submittedName>
</protein>
<dbReference type="Proteomes" id="UP000270291">
    <property type="component" value="Unassembled WGS sequence"/>
</dbReference>
<keyword evidence="6" id="KW-1185">Reference proteome</keyword>
<dbReference type="InterPro" id="IPR022147">
    <property type="entry name" value="GSIII_N"/>
</dbReference>
<dbReference type="GO" id="GO:0004356">
    <property type="term" value="F:glutamine synthetase activity"/>
    <property type="evidence" value="ECO:0007669"/>
    <property type="project" value="InterPro"/>
</dbReference>
<organism evidence="5 6">
    <name type="scientific">Hymenobacter perfusus</name>
    <dbReference type="NCBI Taxonomy" id="1236770"/>
    <lineage>
        <taxon>Bacteria</taxon>
        <taxon>Pseudomonadati</taxon>
        <taxon>Bacteroidota</taxon>
        <taxon>Cytophagia</taxon>
        <taxon>Cytophagales</taxon>
        <taxon>Hymenobacteraceae</taxon>
        <taxon>Hymenobacter</taxon>
    </lineage>
</organism>
<gene>
    <name evidence="5" type="ORF">EI293_09155</name>
</gene>
<feature type="domain" description="GS catalytic" evidence="4">
    <location>
        <begin position="183"/>
        <end position="618"/>
    </location>
</feature>
<evidence type="ECO:0000256" key="1">
    <source>
        <dbReference type="PROSITE-ProRule" id="PRU01330"/>
    </source>
</evidence>
<dbReference type="SUPFAM" id="SSF55931">
    <property type="entry name" value="Glutamine synthetase/guanido kinase"/>
    <property type="match status" value="1"/>
</dbReference>
<sequence length="729" mass="81420">MAILRFKALELVDQRQPLAVTISGERRSETFGKNVFNLDAMRATMPGEYFKKLQAAIKQASPVERSVADAVASAMKTWAMAKGATHYTHWFQPLTGATAEKHDSFFDLSPDGRPIENFKGSALVQQEPDASSFPNGGIRNTFEARGYTAWDPTSPAFIIETAGAKTLCIPTIFVAYTGEALDYKAPLLKSLATLEKAAVDVCQYFDKDVQRVHTTLGIEQEYFLVDKALYSARPDLVMTGRTLFGHAPAKGQQLDDHYFGSIPARVHAYMLEYEEEANKLGIPLRTRHNEVAPHQFECAPTFEDANLAVDHNQLLMDIMERVADKHNFKVLLHEKPFAGVNGSGKHNNWAMSTDTGVNLLAPGRRPKENLQFLAFFITTIKAVHRYADLLRSSIASASNDHRLGANEAPPAIMSVFVGSMLDSVLDELERTAKVPLDKGDNIYLKLGIDKIPAILLDNTDRNRTSPFAFTGNKFEFRAVGSSANCSSAMTTLNAIVAEQLIDFKTSVDKLIAEGKKKEVAIVEVLREYVISSKAIRFEGNGYSDEWKEEAAARGLSNVPTTPQSLDAMVAEDAASLFQRHNIFSHVELHARHEILLEDYMKKIQIESRVMGDLAINHIIPTAVAYQTKLVTNVRGLRELGLDDENTTVTLDTIKAISRHITIIKTQVDEMVKARKVANKIDDMRERAVAYCDEVKTHFDTIRRSVDKLELMVADEDWPLVKYRELLFRH</sequence>
<dbReference type="InterPro" id="IPR052725">
    <property type="entry name" value="GS_Type-3"/>
</dbReference>
<dbReference type="PROSITE" id="PS51987">
    <property type="entry name" value="GS_CATALYTIC"/>
    <property type="match status" value="1"/>
</dbReference>
<dbReference type="InterPro" id="IPR014746">
    <property type="entry name" value="Gln_synth/guanido_kin_cat_dom"/>
</dbReference>
<proteinExistence type="inferred from homology"/>
<name>A0A428KDX8_9BACT</name>
<dbReference type="EMBL" id="RWIU01000002">
    <property type="protein sequence ID" value="RSK44667.1"/>
    <property type="molecule type" value="Genomic_DNA"/>
</dbReference>
<dbReference type="SMART" id="SM01230">
    <property type="entry name" value="Gln-synt_C"/>
    <property type="match status" value="1"/>
</dbReference>
<dbReference type="Gene3D" id="1.20.120.1560">
    <property type="match status" value="1"/>
</dbReference>
<evidence type="ECO:0000256" key="2">
    <source>
        <dbReference type="RuleBase" id="RU000384"/>
    </source>
</evidence>
<dbReference type="Gene3D" id="3.30.590.10">
    <property type="entry name" value="Glutamine synthetase/guanido kinase, catalytic domain"/>
    <property type="match status" value="1"/>
</dbReference>
<dbReference type="Pfam" id="PF18318">
    <property type="entry name" value="Gln-synt_C-ter"/>
    <property type="match status" value="1"/>
</dbReference>
<dbReference type="PROSITE" id="PS51986">
    <property type="entry name" value="GS_BETA_GRASP"/>
    <property type="match status" value="1"/>
</dbReference>
<comment type="similarity">
    <text evidence="1 2">Belongs to the glutamine synthetase family.</text>
</comment>
<dbReference type="PANTHER" id="PTHR42974:SF1">
    <property type="entry name" value="TYPE-3 GLUTAMINE SYNTHETASE"/>
    <property type="match status" value="1"/>
</dbReference>
<dbReference type="RefSeq" id="WP_125436819.1">
    <property type="nucleotide sequence ID" value="NZ_RWIU01000002.1"/>
</dbReference>
<dbReference type="Pfam" id="PF00120">
    <property type="entry name" value="Gln-synt_C"/>
    <property type="match status" value="1"/>
</dbReference>
<accession>A0A428KDX8</accession>
<evidence type="ECO:0000259" key="3">
    <source>
        <dbReference type="PROSITE" id="PS51986"/>
    </source>
</evidence>
<dbReference type="InterPro" id="IPR040577">
    <property type="entry name" value="Gln-synt_C"/>
</dbReference>
<feature type="domain" description="GS beta-grasp" evidence="3">
    <location>
        <begin position="85"/>
        <end position="178"/>
    </location>
</feature>
<dbReference type="GO" id="GO:0006542">
    <property type="term" value="P:glutamine biosynthetic process"/>
    <property type="evidence" value="ECO:0007669"/>
    <property type="project" value="InterPro"/>
</dbReference>
<dbReference type="Pfam" id="PF12437">
    <property type="entry name" value="GSIII_N"/>
    <property type="match status" value="1"/>
</dbReference>